<dbReference type="InterPro" id="IPR025986">
    <property type="entry name" value="RPAP3-like_C"/>
</dbReference>
<dbReference type="AlphaFoldDB" id="B9RFJ4"/>
<dbReference type="PANTHER" id="PTHR47329:SF1">
    <property type="entry name" value="OS05G0129900 PROTEIN"/>
    <property type="match status" value="1"/>
</dbReference>
<dbReference type="Proteomes" id="UP000008311">
    <property type="component" value="Unassembled WGS sequence"/>
</dbReference>
<feature type="region of interest" description="Disordered" evidence="1">
    <location>
        <begin position="44"/>
        <end position="140"/>
    </location>
</feature>
<proteinExistence type="predicted"/>
<gene>
    <name evidence="3" type="ORF">RCOM_1435290</name>
</gene>
<accession>B9RFJ4</accession>
<evidence type="ECO:0000313" key="4">
    <source>
        <dbReference type="Proteomes" id="UP000008311"/>
    </source>
</evidence>
<evidence type="ECO:0000313" key="3">
    <source>
        <dbReference type="EMBL" id="EEF49965.1"/>
    </source>
</evidence>
<feature type="domain" description="RNA-polymerase II-associated protein 3-like C-terminal" evidence="2">
    <location>
        <begin position="137"/>
        <end position="203"/>
    </location>
</feature>
<keyword evidence="4" id="KW-1185">Reference proteome</keyword>
<dbReference type="Pfam" id="PF13877">
    <property type="entry name" value="RPAP3_C"/>
    <property type="match status" value="1"/>
</dbReference>
<dbReference type="FunCoup" id="B9RFJ4">
    <property type="interactions" value="665"/>
</dbReference>
<dbReference type="PANTHER" id="PTHR47329">
    <property type="entry name" value="OS05G0129900 PROTEIN"/>
    <property type="match status" value="1"/>
</dbReference>
<protein>
    <recommendedName>
        <fullName evidence="2">RNA-polymerase II-associated protein 3-like C-terminal domain-containing protein</fullName>
    </recommendedName>
</protein>
<dbReference type="eggNOG" id="KOG4648">
    <property type="taxonomic scope" value="Eukaryota"/>
</dbReference>
<organism evidence="3 4">
    <name type="scientific">Ricinus communis</name>
    <name type="common">Castor bean</name>
    <dbReference type="NCBI Taxonomy" id="3988"/>
    <lineage>
        <taxon>Eukaryota</taxon>
        <taxon>Viridiplantae</taxon>
        <taxon>Streptophyta</taxon>
        <taxon>Embryophyta</taxon>
        <taxon>Tracheophyta</taxon>
        <taxon>Spermatophyta</taxon>
        <taxon>Magnoliopsida</taxon>
        <taxon>eudicotyledons</taxon>
        <taxon>Gunneridae</taxon>
        <taxon>Pentapetalae</taxon>
        <taxon>rosids</taxon>
        <taxon>fabids</taxon>
        <taxon>Malpighiales</taxon>
        <taxon>Euphorbiaceae</taxon>
        <taxon>Acalyphoideae</taxon>
        <taxon>Acalypheae</taxon>
        <taxon>Ricinus</taxon>
    </lineage>
</organism>
<feature type="compositionally biased region" description="Polar residues" evidence="1">
    <location>
        <begin position="121"/>
        <end position="140"/>
    </location>
</feature>
<reference evidence="4" key="1">
    <citation type="journal article" date="2010" name="Nat. Biotechnol.">
        <title>Draft genome sequence of the oilseed species Ricinus communis.</title>
        <authorList>
            <person name="Chan A.P."/>
            <person name="Crabtree J."/>
            <person name="Zhao Q."/>
            <person name="Lorenzi H."/>
            <person name="Orvis J."/>
            <person name="Puiu D."/>
            <person name="Melake-Berhan A."/>
            <person name="Jones K.M."/>
            <person name="Redman J."/>
            <person name="Chen G."/>
            <person name="Cahoon E.B."/>
            <person name="Gedil M."/>
            <person name="Stanke M."/>
            <person name="Haas B.J."/>
            <person name="Wortman J.R."/>
            <person name="Fraser-Liggett C.M."/>
            <person name="Ravel J."/>
            <person name="Rabinowicz P.D."/>
        </authorList>
    </citation>
    <scope>NUCLEOTIDE SEQUENCE [LARGE SCALE GENOMIC DNA]</scope>
    <source>
        <strain evidence="4">cv. Hale</strain>
    </source>
</reference>
<dbReference type="EMBL" id="EQ973777">
    <property type="protein sequence ID" value="EEF49965.1"/>
    <property type="molecule type" value="Genomic_DNA"/>
</dbReference>
<feature type="compositionally biased region" description="Basic and acidic residues" evidence="1">
    <location>
        <begin position="85"/>
        <end position="120"/>
    </location>
</feature>
<feature type="compositionally biased region" description="Polar residues" evidence="1">
    <location>
        <begin position="68"/>
        <end position="84"/>
    </location>
</feature>
<name>B9RFJ4_RICCO</name>
<sequence>MIIRFQEAEDSEFALRLEPNNQEIKKQYAEVKSLYGKEILQKAPGAVSSSVHGVQKGGKSDTKVNAYGVNSVSNSTQGTGISTAQKDKIKGSDEEVLVKKSPSVEEIKDKSSEAGSKTESRQVNGSHADATLTSQKKSVQATSPSALPQIFKNALSAPMLIDIIKCVATFFVDDMNLAVKYLQNLAQVPRFNILIMCLSAADKADLLKLWDEVFCSEATPIEHAEILDNLRTKYCLK</sequence>
<dbReference type="InParanoid" id="B9RFJ4"/>
<dbReference type="STRING" id="3988.B9RFJ4"/>
<evidence type="ECO:0000256" key="1">
    <source>
        <dbReference type="SAM" id="MobiDB-lite"/>
    </source>
</evidence>
<evidence type="ECO:0000259" key="2">
    <source>
        <dbReference type="Pfam" id="PF13877"/>
    </source>
</evidence>